<accession>A0A0R1E8I5</accession>
<sequence length="92" mass="10197">MWFIGFLQASIALCQSKYDTKKKDDERAGEDNKDAKLLHGIPAYMELQGGSGAETGQVVIYERSIPLHRIGLVFSEVVSQDLDLIWLGLSAI</sequence>
<evidence type="ECO:0008006" key="4">
    <source>
        <dbReference type="Google" id="ProtNLM"/>
    </source>
</evidence>
<feature type="chain" id="PRO_5006403288" description="Drosophila melanogaster" evidence="1">
    <location>
        <begin position="17"/>
        <end position="92"/>
    </location>
</feature>
<gene>
    <name evidence="2" type="primary">Dyak\GE27283</name>
    <name evidence="2" type="synonym">GE27283</name>
    <name evidence="2" type="ORF">Dyak_GE27283</name>
</gene>
<proteinExistence type="predicted"/>
<dbReference type="EMBL" id="CH893135">
    <property type="protein sequence ID" value="KRK05680.1"/>
    <property type="molecule type" value="Genomic_DNA"/>
</dbReference>
<dbReference type="AlphaFoldDB" id="A0A0R1E8I5"/>
<name>A0A0R1E8I5_DROYA</name>
<dbReference type="KEGG" id="dya:Dyak_GE27283"/>
<reference evidence="2 3" key="1">
    <citation type="journal article" date="2007" name="Nature">
        <title>Evolution of genes and genomes on the Drosophila phylogeny.</title>
        <authorList>
            <consortium name="Drosophila 12 Genomes Consortium"/>
            <person name="Clark A.G."/>
            <person name="Eisen M.B."/>
            <person name="Smith D.R."/>
            <person name="Bergman C.M."/>
            <person name="Oliver B."/>
            <person name="Markow T.A."/>
            <person name="Kaufman T.C."/>
            <person name="Kellis M."/>
            <person name="Gelbart W."/>
            <person name="Iyer V.N."/>
            <person name="Pollard D.A."/>
            <person name="Sackton T.B."/>
            <person name="Larracuente A.M."/>
            <person name="Singh N.D."/>
            <person name="Abad J.P."/>
            <person name="Abt D.N."/>
            <person name="Adryan B."/>
            <person name="Aguade M."/>
            <person name="Akashi H."/>
            <person name="Anderson W.W."/>
            <person name="Aquadro C.F."/>
            <person name="Ardell D.H."/>
            <person name="Arguello R."/>
            <person name="Artieri C.G."/>
            <person name="Barbash D.A."/>
            <person name="Barker D."/>
            <person name="Barsanti P."/>
            <person name="Batterham P."/>
            <person name="Batzoglou S."/>
            <person name="Begun D."/>
            <person name="Bhutkar A."/>
            <person name="Blanco E."/>
            <person name="Bosak S.A."/>
            <person name="Bradley R.K."/>
            <person name="Brand A.D."/>
            <person name="Brent M.R."/>
            <person name="Brooks A.N."/>
            <person name="Brown R.H."/>
            <person name="Butlin R.K."/>
            <person name="Caggese C."/>
            <person name="Calvi B.R."/>
            <person name="Bernardo de Carvalho A."/>
            <person name="Caspi A."/>
            <person name="Castrezana S."/>
            <person name="Celniker S.E."/>
            <person name="Chang J.L."/>
            <person name="Chapple C."/>
            <person name="Chatterji S."/>
            <person name="Chinwalla A."/>
            <person name="Civetta A."/>
            <person name="Clifton S.W."/>
            <person name="Comeron J.M."/>
            <person name="Costello J.C."/>
            <person name="Coyne J.A."/>
            <person name="Daub J."/>
            <person name="David R.G."/>
            <person name="Delcher A.L."/>
            <person name="Delehaunty K."/>
            <person name="Do C.B."/>
            <person name="Ebling H."/>
            <person name="Edwards K."/>
            <person name="Eickbush T."/>
            <person name="Evans J.D."/>
            <person name="Filipski A."/>
            <person name="Findeiss S."/>
            <person name="Freyhult E."/>
            <person name="Fulton L."/>
            <person name="Fulton R."/>
            <person name="Garcia A.C."/>
            <person name="Gardiner A."/>
            <person name="Garfield D.A."/>
            <person name="Garvin B.E."/>
            <person name="Gibson G."/>
            <person name="Gilbert D."/>
            <person name="Gnerre S."/>
            <person name="Godfrey J."/>
            <person name="Good R."/>
            <person name="Gotea V."/>
            <person name="Gravely B."/>
            <person name="Greenberg A.J."/>
            <person name="Griffiths-Jones S."/>
            <person name="Gross S."/>
            <person name="Guigo R."/>
            <person name="Gustafson E.A."/>
            <person name="Haerty W."/>
            <person name="Hahn M.W."/>
            <person name="Halligan D.L."/>
            <person name="Halpern A.L."/>
            <person name="Halter G.M."/>
            <person name="Han M.V."/>
            <person name="Heger A."/>
            <person name="Hillier L."/>
            <person name="Hinrichs A.S."/>
            <person name="Holmes I."/>
            <person name="Hoskins R.A."/>
            <person name="Hubisz M.J."/>
            <person name="Hultmark D."/>
            <person name="Huntley M.A."/>
            <person name="Jaffe D.B."/>
            <person name="Jagadeeshan S."/>
            <person name="Jeck W.R."/>
            <person name="Johnson J."/>
            <person name="Jones C.D."/>
            <person name="Jordan W.C."/>
            <person name="Karpen G.H."/>
            <person name="Kataoka E."/>
            <person name="Keightley P.D."/>
            <person name="Kheradpour P."/>
            <person name="Kirkness E.F."/>
            <person name="Koerich L.B."/>
            <person name="Kristiansen K."/>
            <person name="Kudrna D."/>
            <person name="Kulathinal R.J."/>
            <person name="Kumar S."/>
            <person name="Kwok R."/>
            <person name="Lander E."/>
            <person name="Langley C.H."/>
            <person name="Lapoint R."/>
            <person name="Lazzaro B.P."/>
            <person name="Lee S.J."/>
            <person name="Levesque L."/>
            <person name="Li R."/>
            <person name="Lin C.F."/>
            <person name="Lin M.F."/>
            <person name="Lindblad-Toh K."/>
            <person name="Llopart A."/>
            <person name="Long M."/>
            <person name="Low L."/>
            <person name="Lozovsky E."/>
            <person name="Lu J."/>
            <person name="Luo M."/>
            <person name="Machado C.A."/>
            <person name="Makalowski W."/>
            <person name="Marzo M."/>
            <person name="Matsuda M."/>
            <person name="Matzkin L."/>
            <person name="McAllister B."/>
            <person name="McBride C.S."/>
            <person name="McKernan B."/>
            <person name="McKernan K."/>
            <person name="Mendez-Lago M."/>
            <person name="Minx P."/>
            <person name="Mollenhauer M.U."/>
            <person name="Montooth K."/>
            <person name="Mount S.M."/>
            <person name="Mu X."/>
            <person name="Myers E."/>
            <person name="Negre B."/>
            <person name="Newfeld S."/>
            <person name="Nielsen R."/>
            <person name="Noor M.A."/>
            <person name="O'Grady P."/>
            <person name="Pachter L."/>
            <person name="Papaceit M."/>
            <person name="Parisi M.J."/>
            <person name="Parisi M."/>
            <person name="Parts L."/>
            <person name="Pedersen J.S."/>
            <person name="Pesole G."/>
            <person name="Phillippy A.M."/>
            <person name="Ponting C.P."/>
            <person name="Pop M."/>
            <person name="Porcelli D."/>
            <person name="Powell J.R."/>
            <person name="Prohaska S."/>
            <person name="Pruitt K."/>
            <person name="Puig M."/>
            <person name="Quesneville H."/>
            <person name="Ram K.R."/>
            <person name="Rand D."/>
            <person name="Rasmussen M.D."/>
            <person name="Reed L.K."/>
            <person name="Reenan R."/>
            <person name="Reily A."/>
            <person name="Remington K.A."/>
            <person name="Rieger T.T."/>
            <person name="Ritchie M.G."/>
            <person name="Robin C."/>
            <person name="Rogers Y.H."/>
            <person name="Rohde C."/>
            <person name="Rozas J."/>
            <person name="Rubenfield M.J."/>
            <person name="Ruiz A."/>
            <person name="Russo S."/>
            <person name="Salzberg S.L."/>
            <person name="Sanchez-Gracia A."/>
            <person name="Saranga D.J."/>
            <person name="Sato H."/>
            <person name="Schaeffer S.W."/>
            <person name="Schatz M.C."/>
            <person name="Schlenke T."/>
            <person name="Schwartz R."/>
            <person name="Segarra C."/>
            <person name="Singh R.S."/>
            <person name="Sirot L."/>
            <person name="Sirota M."/>
            <person name="Sisneros N.B."/>
            <person name="Smith C.D."/>
            <person name="Smith T.F."/>
            <person name="Spieth J."/>
            <person name="Stage D.E."/>
            <person name="Stark A."/>
            <person name="Stephan W."/>
            <person name="Strausberg R.L."/>
            <person name="Strempel S."/>
            <person name="Sturgill D."/>
            <person name="Sutton G."/>
            <person name="Sutton G.G."/>
            <person name="Tao W."/>
            <person name="Teichmann S."/>
            <person name="Tobari Y.N."/>
            <person name="Tomimura Y."/>
            <person name="Tsolas J.M."/>
            <person name="Valente V.L."/>
            <person name="Venter E."/>
            <person name="Venter J.C."/>
            <person name="Vicario S."/>
            <person name="Vieira F.G."/>
            <person name="Vilella A.J."/>
            <person name="Villasante A."/>
            <person name="Walenz B."/>
            <person name="Wang J."/>
            <person name="Wasserman M."/>
            <person name="Watts T."/>
            <person name="Wilson D."/>
            <person name="Wilson R.K."/>
            <person name="Wing R.A."/>
            <person name="Wolfner M.F."/>
            <person name="Wong A."/>
            <person name="Wong G.K."/>
            <person name="Wu C.I."/>
            <person name="Wu G."/>
            <person name="Yamamoto D."/>
            <person name="Yang H.P."/>
            <person name="Yang S.P."/>
            <person name="Yorke J.A."/>
            <person name="Yoshida K."/>
            <person name="Zdobnov E."/>
            <person name="Zhang P."/>
            <person name="Zhang Y."/>
            <person name="Zimin A.V."/>
            <person name="Baldwin J."/>
            <person name="Abdouelleil A."/>
            <person name="Abdulkadir J."/>
            <person name="Abebe A."/>
            <person name="Abera B."/>
            <person name="Abreu J."/>
            <person name="Acer S.C."/>
            <person name="Aftuck L."/>
            <person name="Alexander A."/>
            <person name="An P."/>
            <person name="Anderson E."/>
            <person name="Anderson S."/>
            <person name="Arachi H."/>
            <person name="Azer M."/>
            <person name="Bachantsang P."/>
            <person name="Barry A."/>
            <person name="Bayul T."/>
            <person name="Berlin A."/>
            <person name="Bessette D."/>
            <person name="Bloom T."/>
            <person name="Blye J."/>
            <person name="Boguslavskiy L."/>
            <person name="Bonnet C."/>
            <person name="Boukhgalter B."/>
            <person name="Bourzgui I."/>
            <person name="Brown A."/>
            <person name="Cahill P."/>
            <person name="Channer S."/>
            <person name="Cheshatsang Y."/>
            <person name="Chuda L."/>
            <person name="Citroen M."/>
            <person name="Collymore A."/>
            <person name="Cooke P."/>
            <person name="Costello M."/>
            <person name="D'Aco K."/>
            <person name="Daza R."/>
            <person name="De Haan G."/>
            <person name="DeGray S."/>
            <person name="DeMaso C."/>
            <person name="Dhargay N."/>
            <person name="Dooley K."/>
            <person name="Dooley E."/>
            <person name="Doricent M."/>
            <person name="Dorje P."/>
            <person name="Dorjee K."/>
            <person name="Dupes A."/>
            <person name="Elong R."/>
            <person name="Falk J."/>
            <person name="Farina A."/>
            <person name="Faro S."/>
            <person name="Ferguson D."/>
            <person name="Fisher S."/>
            <person name="Foley C.D."/>
            <person name="Franke A."/>
            <person name="Friedrich D."/>
            <person name="Gadbois L."/>
            <person name="Gearin G."/>
            <person name="Gearin C.R."/>
            <person name="Giannoukos G."/>
            <person name="Goode T."/>
            <person name="Graham J."/>
            <person name="Grandbois E."/>
            <person name="Grewal S."/>
            <person name="Gyaltsen K."/>
            <person name="Hafez N."/>
            <person name="Hagos B."/>
            <person name="Hall J."/>
            <person name="Henson C."/>
            <person name="Hollinger A."/>
            <person name="Honan T."/>
            <person name="Huard M.D."/>
            <person name="Hughes L."/>
            <person name="Hurhula B."/>
            <person name="Husby M.E."/>
            <person name="Kamat A."/>
            <person name="Kanga B."/>
            <person name="Kashin S."/>
            <person name="Khazanovich D."/>
            <person name="Kisner P."/>
            <person name="Lance K."/>
            <person name="Lara M."/>
            <person name="Lee W."/>
            <person name="Lennon N."/>
            <person name="Letendre F."/>
            <person name="LeVine R."/>
            <person name="Lipovsky A."/>
            <person name="Liu X."/>
            <person name="Liu J."/>
            <person name="Liu S."/>
            <person name="Lokyitsang T."/>
            <person name="Lokyitsang Y."/>
            <person name="Lubonja R."/>
            <person name="Lui A."/>
            <person name="MacDonald P."/>
            <person name="Magnisalis V."/>
            <person name="Maru K."/>
            <person name="Matthews C."/>
            <person name="McCusker W."/>
            <person name="McDonough S."/>
            <person name="Mehta T."/>
            <person name="Meldrim J."/>
            <person name="Meneus L."/>
            <person name="Mihai O."/>
            <person name="Mihalev A."/>
            <person name="Mihova T."/>
            <person name="Mittelman R."/>
            <person name="Mlenga V."/>
            <person name="Montmayeur A."/>
            <person name="Mulrain L."/>
            <person name="Navidi A."/>
            <person name="Naylor J."/>
            <person name="Negash T."/>
            <person name="Nguyen T."/>
            <person name="Nguyen N."/>
            <person name="Nicol R."/>
            <person name="Norbu C."/>
            <person name="Norbu N."/>
            <person name="Novod N."/>
            <person name="O'Neill B."/>
            <person name="Osman S."/>
            <person name="Markiewicz E."/>
            <person name="Oyono O.L."/>
            <person name="Patti C."/>
            <person name="Phunkhang P."/>
            <person name="Pierre F."/>
            <person name="Priest M."/>
            <person name="Raghuraman S."/>
            <person name="Rege F."/>
            <person name="Reyes R."/>
            <person name="Rise C."/>
            <person name="Rogov P."/>
            <person name="Ross K."/>
            <person name="Ryan E."/>
            <person name="Settipalli S."/>
            <person name="Shea T."/>
            <person name="Sherpa N."/>
            <person name="Shi L."/>
            <person name="Shih D."/>
            <person name="Sparrow T."/>
            <person name="Spaulding J."/>
            <person name="Stalker J."/>
            <person name="Stange-Thomann N."/>
            <person name="Stavropoulos S."/>
            <person name="Stone C."/>
            <person name="Strader C."/>
            <person name="Tesfaye S."/>
            <person name="Thomson T."/>
            <person name="Thoulutsang Y."/>
            <person name="Thoulutsang D."/>
            <person name="Topham K."/>
            <person name="Topping I."/>
            <person name="Tsamla T."/>
            <person name="Vassiliev H."/>
            <person name="Vo A."/>
            <person name="Wangchuk T."/>
            <person name="Wangdi T."/>
            <person name="Weiand M."/>
            <person name="Wilkinson J."/>
            <person name="Wilson A."/>
            <person name="Yadav S."/>
            <person name="Young G."/>
            <person name="Yu Q."/>
            <person name="Zembek L."/>
            <person name="Zhong D."/>
            <person name="Zimmer A."/>
            <person name="Zwirko Z."/>
            <person name="Jaffe D.B."/>
            <person name="Alvarez P."/>
            <person name="Brockman W."/>
            <person name="Butler J."/>
            <person name="Chin C."/>
            <person name="Gnerre S."/>
            <person name="Grabherr M."/>
            <person name="Kleber M."/>
            <person name="Mauceli E."/>
            <person name="MacCallum I."/>
        </authorList>
    </citation>
    <scope>NUCLEOTIDE SEQUENCE [LARGE SCALE GENOMIC DNA]</scope>
    <source>
        <strain evidence="3">Tai18E2 / Tucson 14021-0261.01</strain>
    </source>
</reference>
<evidence type="ECO:0000313" key="2">
    <source>
        <dbReference type="EMBL" id="KRK05680.1"/>
    </source>
</evidence>
<organism evidence="2 3">
    <name type="scientific">Drosophila yakuba</name>
    <name type="common">Fruit fly</name>
    <dbReference type="NCBI Taxonomy" id="7245"/>
    <lineage>
        <taxon>Eukaryota</taxon>
        <taxon>Metazoa</taxon>
        <taxon>Ecdysozoa</taxon>
        <taxon>Arthropoda</taxon>
        <taxon>Hexapoda</taxon>
        <taxon>Insecta</taxon>
        <taxon>Pterygota</taxon>
        <taxon>Neoptera</taxon>
        <taxon>Endopterygota</taxon>
        <taxon>Diptera</taxon>
        <taxon>Brachycera</taxon>
        <taxon>Muscomorpha</taxon>
        <taxon>Ephydroidea</taxon>
        <taxon>Drosophilidae</taxon>
        <taxon>Drosophila</taxon>
        <taxon>Sophophora</taxon>
    </lineage>
</organism>
<evidence type="ECO:0000313" key="3">
    <source>
        <dbReference type="Proteomes" id="UP000002282"/>
    </source>
</evidence>
<evidence type="ECO:0000256" key="1">
    <source>
        <dbReference type="SAM" id="SignalP"/>
    </source>
</evidence>
<keyword evidence="3" id="KW-1185">Reference proteome</keyword>
<keyword evidence="1" id="KW-0732">Signal</keyword>
<protein>
    <recommendedName>
        <fullName evidence="4">Drosophila melanogaster</fullName>
    </recommendedName>
</protein>
<feature type="signal peptide" evidence="1">
    <location>
        <begin position="1"/>
        <end position="16"/>
    </location>
</feature>
<dbReference type="Proteomes" id="UP000002282">
    <property type="component" value="Unassembled WGS sequence"/>
</dbReference>
<reference evidence="2 3" key="2">
    <citation type="journal article" date="2007" name="PLoS Biol.">
        <title>Principles of genome evolution in the Drosophila melanogaster species group.</title>
        <authorList>
            <person name="Ranz J.M."/>
            <person name="Maurin D."/>
            <person name="Chan Y.S."/>
            <person name="von Grotthuss M."/>
            <person name="Hillier L.W."/>
            <person name="Roote J."/>
            <person name="Ashburner M."/>
            <person name="Bergman C.M."/>
        </authorList>
    </citation>
    <scope>NUCLEOTIDE SEQUENCE [LARGE SCALE GENOMIC DNA]</scope>
    <source>
        <strain evidence="3">Tai18E2 / Tucson 14021-0261.01</strain>
    </source>
</reference>